<dbReference type="AlphaFoldDB" id="A0A0S4KP11"/>
<protein>
    <submittedName>
        <fullName evidence="2">Uncharacterized protein</fullName>
    </submittedName>
</protein>
<proteinExistence type="predicted"/>
<evidence type="ECO:0000313" key="2">
    <source>
        <dbReference type="EMBL" id="CUI15362.1"/>
    </source>
</evidence>
<dbReference type="Proteomes" id="UP000051952">
    <property type="component" value="Unassembled WGS sequence"/>
</dbReference>
<organism evidence="2 3">
    <name type="scientific">Bodo saltans</name>
    <name type="common">Flagellated protozoan</name>
    <dbReference type="NCBI Taxonomy" id="75058"/>
    <lineage>
        <taxon>Eukaryota</taxon>
        <taxon>Discoba</taxon>
        <taxon>Euglenozoa</taxon>
        <taxon>Kinetoplastea</taxon>
        <taxon>Metakinetoplastina</taxon>
        <taxon>Eubodonida</taxon>
        <taxon>Bodonidae</taxon>
        <taxon>Bodo</taxon>
    </lineage>
</organism>
<feature type="region of interest" description="Disordered" evidence="1">
    <location>
        <begin position="176"/>
        <end position="213"/>
    </location>
</feature>
<gene>
    <name evidence="2" type="ORF">BSAL_40125</name>
</gene>
<feature type="non-terminal residue" evidence="2">
    <location>
        <position position="1"/>
    </location>
</feature>
<sequence>ICSEEELKSEQDKCWWDPPTSNVPQEKDNRCYVEEDCWNMDTEIPHEFVGYWLMRPYPSSDGRVRRSILSGGDAVLVRAVAEAFCVPLEHIECRVVHTFQSKADADLDDYDYWNGTEHFRLAVIDGVRCSKGEEGEEIGMARGNDVEHPVFMYRDAYLRFHVKYLKDYFRRKAVPSDGPLTPKEASDVACAPTTNAGDREGADSNESVDDDDASGLVHHLHNYAVFYANRFSNGDWEEADERFVKYAAKRAKQLDESNGEVQ</sequence>
<name>A0A0S4KP11_BODSA</name>
<accession>A0A0S4KP11</accession>
<keyword evidence="3" id="KW-1185">Reference proteome</keyword>
<evidence type="ECO:0000313" key="3">
    <source>
        <dbReference type="Proteomes" id="UP000051952"/>
    </source>
</evidence>
<evidence type="ECO:0000256" key="1">
    <source>
        <dbReference type="SAM" id="MobiDB-lite"/>
    </source>
</evidence>
<dbReference type="VEuPathDB" id="TriTrypDB:BSAL_40125"/>
<dbReference type="EMBL" id="CYKH01002100">
    <property type="protein sequence ID" value="CUI15362.1"/>
    <property type="molecule type" value="Genomic_DNA"/>
</dbReference>
<reference evidence="3" key="1">
    <citation type="submission" date="2015-09" db="EMBL/GenBank/DDBJ databases">
        <authorList>
            <consortium name="Pathogen Informatics"/>
        </authorList>
    </citation>
    <scope>NUCLEOTIDE SEQUENCE [LARGE SCALE GENOMIC DNA]</scope>
    <source>
        <strain evidence="3">Lake Konstanz</strain>
    </source>
</reference>